<evidence type="ECO:0000256" key="2">
    <source>
        <dbReference type="ARBA" id="ARBA00022679"/>
    </source>
</evidence>
<feature type="binding site" evidence="5">
    <location>
        <position position="122"/>
    </location>
    <ligand>
        <name>S-adenosyl-L-methionine</name>
        <dbReference type="ChEBI" id="CHEBI:59789"/>
    </ligand>
</feature>
<evidence type="ECO:0000256" key="5">
    <source>
        <dbReference type="HAMAP-Rule" id="MF_03190"/>
    </source>
</evidence>
<feature type="binding site" evidence="5">
    <location>
        <position position="192"/>
    </location>
    <ligand>
        <name>S-adenosyl-L-methionine</name>
        <dbReference type="ChEBI" id="CHEBI:59789"/>
    </ligand>
</feature>
<comment type="subcellular location">
    <subcellularLocation>
        <location evidence="5">Mitochondrion inner membrane</location>
        <topology evidence="5">Peripheral membrane protein</topology>
        <orientation evidence="5">Matrix side</orientation>
    </subcellularLocation>
</comment>
<organism evidence="7 8">
    <name type="scientific">Stomoxys calcitrans</name>
    <name type="common">Stable fly</name>
    <name type="synonym">Conops calcitrans</name>
    <dbReference type="NCBI Taxonomy" id="35570"/>
    <lineage>
        <taxon>Eukaryota</taxon>
        <taxon>Metazoa</taxon>
        <taxon>Ecdysozoa</taxon>
        <taxon>Arthropoda</taxon>
        <taxon>Hexapoda</taxon>
        <taxon>Insecta</taxon>
        <taxon>Pterygota</taxon>
        <taxon>Neoptera</taxon>
        <taxon>Endopterygota</taxon>
        <taxon>Diptera</taxon>
        <taxon>Brachycera</taxon>
        <taxon>Muscomorpha</taxon>
        <taxon>Muscoidea</taxon>
        <taxon>Muscidae</taxon>
        <taxon>Stomoxys</taxon>
    </lineage>
</organism>
<evidence type="ECO:0000313" key="8">
    <source>
        <dbReference type="Proteomes" id="UP000095300"/>
    </source>
</evidence>
<evidence type="ECO:0000313" key="7">
    <source>
        <dbReference type="EnsemblMetazoa" id="SCAU011541-PB"/>
    </source>
</evidence>
<keyword evidence="8" id="KW-1185">Reference proteome</keyword>
<keyword evidence="1 5" id="KW-0489">Methyltransferase</keyword>
<keyword evidence="5" id="KW-0999">Mitochondrion inner membrane</keyword>
<dbReference type="GO" id="GO:0010420">
    <property type="term" value="F:polyprenyldihydroxybenzoate methyltransferase activity"/>
    <property type="evidence" value="ECO:0007669"/>
    <property type="project" value="UniProtKB-UniRule"/>
</dbReference>
<keyword evidence="5" id="KW-0472">Membrane</keyword>
<keyword evidence="5" id="KW-0460">Magnesium</keyword>
<dbReference type="KEGG" id="scac:106081743"/>
<dbReference type="OrthoDB" id="3265906at2759"/>
<keyword evidence="4 5" id="KW-0949">S-adenosyl-L-methionine</keyword>
<keyword evidence="5" id="KW-0479">Metal-binding</keyword>
<dbReference type="EC" id="2.1.1.64" evidence="5"/>
<feature type="binding site" evidence="5">
    <location>
        <position position="88"/>
    </location>
    <ligand>
        <name>S-adenosyl-L-methionine</name>
        <dbReference type="ChEBI" id="CHEBI:59789"/>
    </ligand>
</feature>
<feature type="domain" description="Methyltransferase type 11" evidence="6">
    <location>
        <begin position="119"/>
        <end position="222"/>
    </location>
</feature>
<evidence type="ECO:0000259" key="6">
    <source>
        <dbReference type="Pfam" id="PF08241"/>
    </source>
</evidence>
<protein>
    <recommendedName>
        <fullName evidence="5">Ubiquinone biosynthesis O-methyltransferase, mitochondrial</fullName>
    </recommendedName>
    <alternativeName>
        <fullName evidence="5">3-demethylubiquinol 3-O-methyltransferase</fullName>
        <ecNumber evidence="5">2.1.1.64</ecNumber>
    </alternativeName>
    <alternativeName>
        <fullName evidence="5">3-demethylubiquinone 3-O-methyltransferase</fullName>
        <ecNumber evidence="5">2.1.1.-</ecNumber>
    </alternativeName>
    <alternativeName>
        <fullName evidence="5">Polyprenyldihydroxybenzoate methyltransferase</fullName>
        <ecNumber evidence="5">2.1.1.114</ecNumber>
    </alternativeName>
</protein>
<dbReference type="GO" id="GO:0031314">
    <property type="term" value="C:extrinsic component of mitochondrial inner membrane"/>
    <property type="evidence" value="ECO:0007669"/>
    <property type="project" value="UniProtKB-UniRule"/>
</dbReference>
<dbReference type="STRING" id="35570.A0A1I8PVN2"/>
<dbReference type="CDD" id="cd02440">
    <property type="entry name" value="AdoMet_MTases"/>
    <property type="match status" value="1"/>
</dbReference>
<dbReference type="SUPFAM" id="SSF53335">
    <property type="entry name" value="S-adenosyl-L-methionine-dependent methyltransferases"/>
    <property type="match status" value="1"/>
</dbReference>
<dbReference type="GO" id="GO:0061542">
    <property type="term" value="F:3-demethylubiquinol 3-O-methyltransferase activity"/>
    <property type="evidence" value="ECO:0007669"/>
    <property type="project" value="UniProtKB-UniRule"/>
</dbReference>
<dbReference type="GO" id="GO:0032259">
    <property type="term" value="P:methylation"/>
    <property type="evidence" value="ECO:0007669"/>
    <property type="project" value="UniProtKB-KW"/>
</dbReference>
<keyword evidence="2 5" id="KW-0808">Transferase</keyword>
<evidence type="ECO:0000256" key="1">
    <source>
        <dbReference type="ARBA" id="ARBA00022603"/>
    </source>
</evidence>
<dbReference type="EnsemblMetazoa" id="SCAU011541-RB">
    <property type="protein sequence ID" value="SCAU011541-PB"/>
    <property type="gene ID" value="SCAU011541"/>
</dbReference>
<dbReference type="InterPro" id="IPR010233">
    <property type="entry name" value="UbiG_MeTrfase"/>
</dbReference>
<keyword evidence="5" id="KW-0496">Mitochondrion</keyword>
<dbReference type="InterPro" id="IPR029063">
    <property type="entry name" value="SAM-dependent_MTases_sf"/>
</dbReference>
<comment type="catalytic activity">
    <reaction evidence="5">
        <text>a 3,4-dihydroxy-5-(all-trans-polyprenyl)benzoate + S-adenosyl-L-methionine = a 4-hydroxy-3-methoxy-5-(all-trans-polyprenyl)benzoate + S-adenosyl-L-homocysteine + H(+)</text>
        <dbReference type="Rhea" id="RHEA:44452"/>
        <dbReference type="Rhea" id="RHEA-COMP:10930"/>
        <dbReference type="Rhea" id="RHEA-COMP:10931"/>
        <dbReference type="ChEBI" id="CHEBI:15378"/>
        <dbReference type="ChEBI" id="CHEBI:57856"/>
        <dbReference type="ChEBI" id="CHEBI:59789"/>
        <dbReference type="ChEBI" id="CHEBI:64694"/>
        <dbReference type="ChEBI" id="CHEBI:84443"/>
        <dbReference type="EC" id="2.1.1.114"/>
    </reaction>
</comment>
<feature type="binding site" evidence="5">
    <location>
        <position position="196"/>
    </location>
    <ligand>
        <name>Mg(2+)</name>
        <dbReference type="ChEBI" id="CHEBI:18420"/>
    </ligand>
</feature>
<dbReference type="Gene3D" id="3.40.50.150">
    <property type="entry name" value="Vaccinia Virus protein VP39"/>
    <property type="match status" value="1"/>
</dbReference>
<dbReference type="InterPro" id="IPR013216">
    <property type="entry name" value="Methyltransf_11"/>
</dbReference>
<comment type="catalytic activity">
    <reaction evidence="5">
        <text>a 3-demethylubiquinol + S-adenosyl-L-methionine = a ubiquinol + S-adenosyl-L-homocysteine + H(+)</text>
        <dbReference type="Rhea" id="RHEA:44380"/>
        <dbReference type="Rhea" id="RHEA-COMP:9566"/>
        <dbReference type="Rhea" id="RHEA-COMP:10914"/>
        <dbReference type="ChEBI" id="CHEBI:15378"/>
        <dbReference type="ChEBI" id="CHEBI:17976"/>
        <dbReference type="ChEBI" id="CHEBI:57856"/>
        <dbReference type="ChEBI" id="CHEBI:59789"/>
        <dbReference type="ChEBI" id="CHEBI:84422"/>
        <dbReference type="EC" id="2.1.1.64"/>
    </reaction>
</comment>
<dbReference type="EC" id="2.1.1.-" evidence="5"/>
<dbReference type="Proteomes" id="UP000095300">
    <property type="component" value="Unassembled WGS sequence"/>
</dbReference>
<feature type="binding site" evidence="5">
    <location>
        <position position="193"/>
    </location>
    <ligand>
        <name>Mg(2+)</name>
        <dbReference type="ChEBI" id="CHEBI:18420"/>
    </ligand>
</feature>
<evidence type="ECO:0000256" key="3">
    <source>
        <dbReference type="ARBA" id="ARBA00022688"/>
    </source>
</evidence>
<reference evidence="7" key="1">
    <citation type="submission" date="2020-05" db="UniProtKB">
        <authorList>
            <consortium name="EnsemblMetazoa"/>
        </authorList>
    </citation>
    <scope>IDENTIFICATION</scope>
    <source>
        <strain evidence="7">USDA</strain>
    </source>
</reference>
<proteinExistence type="inferred from homology"/>
<feature type="binding site" evidence="5">
    <location>
        <position position="143"/>
    </location>
    <ligand>
        <name>S-adenosyl-L-methionine</name>
        <dbReference type="ChEBI" id="CHEBI:59789"/>
    </ligand>
</feature>
<comment type="subunit">
    <text evidence="5">Component of a multi-subunit COQ enzyme complex.</text>
</comment>
<evidence type="ECO:0000256" key="4">
    <source>
        <dbReference type="ARBA" id="ARBA00022691"/>
    </source>
</evidence>
<sequence>MIVQRQLLKFLAQAPNSCIPNKSWGTIGVRCLQTKENPTSSSLDRSTVKTFTLSDQTKSEVKHHASLANYWWDPLGPIKALHALNKLRIPFICEGLKSQHKISSELINTTQMLKNQNILEIGCGGGILTESLARIGSSVTALDLSEDLIALARHHLSLEQNQELVDRIQYKIEPIEHHASYRKNYYDAVVISEVLEHVDENDKIEFLRASVETLKPGGSMFITTLNKTISMWVVGVLIGEYILRAIPIGTHHYGKMISPEYVRHILNTLNCDTVLVKGSSYNFLRNYWSWTNTTSLFYALHAVKK</sequence>
<dbReference type="PANTHER" id="PTHR43464:SF19">
    <property type="entry name" value="UBIQUINONE BIOSYNTHESIS O-METHYLTRANSFERASE, MITOCHONDRIAL"/>
    <property type="match status" value="1"/>
</dbReference>
<dbReference type="GO" id="GO:0120537">
    <property type="term" value="F:3-demethylubiquinone 3-O-methyltransferase activity"/>
    <property type="evidence" value="ECO:0007669"/>
    <property type="project" value="RHEA"/>
</dbReference>
<dbReference type="PANTHER" id="PTHR43464">
    <property type="entry name" value="METHYLTRANSFERASE"/>
    <property type="match status" value="1"/>
</dbReference>
<comment type="catalytic activity">
    <reaction evidence="5">
        <text>a 3-demethylubiquinone + S-adenosyl-L-methionine = a ubiquinone + S-adenosyl-L-homocysteine</text>
        <dbReference type="Rhea" id="RHEA:81215"/>
        <dbReference type="Rhea" id="RHEA-COMP:9565"/>
        <dbReference type="Rhea" id="RHEA-COMP:19654"/>
        <dbReference type="ChEBI" id="CHEBI:16389"/>
        <dbReference type="ChEBI" id="CHEBI:57856"/>
        <dbReference type="ChEBI" id="CHEBI:59789"/>
        <dbReference type="ChEBI" id="CHEBI:231825"/>
    </reaction>
</comment>
<keyword evidence="3 5" id="KW-0831">Ubiquinone biosynthesis</keyword>
<name>A0A1I8PVN2_STOCA</name>
<feature type="binding site" evidence="5">
    <location>
        <position position="197"/>
    </location>
    <ligand>
        <name>Mg(2+)</name>
        <dbReference type="ChEBI" id="CHEBI:18420"/>
    </ligand>
</feature>
<dbReference type="NCBIfam" id="TIGR01983">
    <property type="entry name" value="UbiG"/>
    <property type="match status" value="1"/>
</dbReference>
<dbReference type="UniPathway" id="UPA00232"/>
<accession>A0A1I8PVN2</accession>
<comment type="pathway">
    <text evidence="5">Cofactor biosynthesis; ubiquinone biosynthesis.</text>
</comment>
<dbReference type="HAMAP" id="MF_00472">
    <property type="entry name" value="UbiG"/>
    <property type="match status" value="1"/>
</dbReference>
<comment type="similarity">
    <text evidence="5">Belongs to the class I-like SAM-binding methyltransferase superfamily. UbiG/COQ3 family.</text>
</comment>
<comment type="function">
    <text evidence="5">O-methyltransferase required for two non-consecutive steps during ubiquinone biosynthesis. Catalyzes the 2 O-methylation of 3,4-dihydroxy-5-(all-trans-polyprenyl)benzoic acid into 4-hydroxy-3-methoxy-5-(all-trans-polyprenyl)benzoic acid. Also catalyzes the last step of ubiquinone biosynthesis by mediating methylation of 3-demethylubiquinone into ubiquinone. Also able to mediate the methylation of 3-demethylubiquinol into ubiquinol.</text>
</comment>
<dbReference type="AlphaFoldDB" id="A0A1I8PVN2"/>
<dbReference type="GO" id="GO:0046872">
    <property type="term" value="F:metal ion binding"/>
    <property type="evidence" value="ECO:0007669"/>
    <property type="project" value="UniProtKB-KW"/>
</dbReference>
<dbReference type="Pfam" id="PF08241">
    <property type="entry name" value="Methyltransf_11"/>
    <property type="match status" value="1"/>
</dbReference>
<comment type="cofactor">
    <cofactor evidence="5">
        <name>Mg(2+)</name>
        <dbReference type="ChEBI" id="CHEBI:18420"/>
    </cofactor>
</comment>
<gene>
    <name evidence="5" type="primary">coq3</name>
    <name evidence="7" type="synonym">106081743</name>
</gene>
<dbReference type="VEuPathDB" id="VectorBase:SCAU011541"/>
<dbReference type="EC" id="2.1.1.114" evidence="5"/>